<evidence type="ECO:0000256" key="6">
    <source>
        <dbReference type="ARBA" id="ARBA00022729"/>
    </source>
</evidence>
<protein>
    <recommendedName>
        <fullName evidence="4">ER membrane protein complex subunit 1</fullName>
    </recommendedName>
</protein>
<evidence type="ECO:0000259" key="13">
    <source>
        <dbReference type="Pfam" id="PF25293"/>
    </source>
</evidence>
<dbReference type="EMBL" id="MDYQ01000101">
    <property type="protein sequence ID" value="PRP82514.1"/>
    <property type="molecule type" value="Genomic_DNA"/>
</dbReference>
<dbReference type="InParanoid" id="A0A2P6NEX5"/>
<dbReference type="Pfam" id="PF07774">
    <property type="entry name" value="EMC1_C"/>
    <property type="match status" value="1"/>
</dbReference>
<evidence type="ECO:0000256" key="2">
    <source>
        <dbReference type="ARBA" id="ARBA00007904"/>
    </source>
</evidence>
<evidence type="ECO:0000256" key="11">
    <source>
        <dbReference type="SAM" id="Phobius"/>
    </source>
</evidence>
<feature type="transmembrane region" description="Helical" evidence="11">
    <location>
        <begin position="903"/>
        <end position="924"/>
    </location>
</feature>
<dbReference type="STRING" id="1890364.A0A2P6NEX5"/>
<dbReference type="InterPro" id="IPR015943">
    <property type="entry name" value="WD40/YVTN_repeat-like_dom_sf"/>
</dbReference>
<dbReference type="GO" id="GO:0034975">
    <property type="term" value="P:protein folding in endoplasmic reticulum"/>
    <property type="evidence" value="ECO:0007669"/>
    <property type="project" value="TreeGrafter"/>
</dbReference>
<comment type="caution">
    <text evidence="14">The sequence shown here is derived from an EMBL/GenBank/DDBJ whole genome shotgun (WGS) entry which is preliminary data.</text>
</comment>
<evidence type="ECO:0000256" key="5">
    <source>
        <dbReference type="ARBA" id="ARBA00022692"/>
    </source>
</evidence>
<proteinExistence type="inferred from homology"/>
<dbReference type="PANTHER" id="PTHR21573">
    <property type="entry name" value="ER MEMBRANE PROTEIN COMPLEX SUBUNIT 1"/>
    <property type="match status" value="1"/>
</dbReference>
<evidence type="ECO:0000256" key="4">
    <source>
        <dbReference type="ARBA" id="ARBA00020824"/>
    </source>
</evidence>
<keyword evidence="15" id="KW-1185">Reference proteome</keyword>
<keyword evidence="9 11" id="KW-0472">Membrane</keyword>
<evidence type="ECO:0000313" key="14">
    <source>
        <dbReference type="EMBL" id="PRP82514.1"/>
    </source>
</evidence>
<dbReference type="PANTHER" id="PTHR21573:SF0">
    <property type="entry name" value="ER MEMBRANE PROTEIN COMPLEX SUBUNIT 1"/>
    <property type="match status" value="1"/>
</dbReference>
<evidence type="ECO:0000256" key="9">
    <source>
        <dbReference type="ARBA" id="ARBA00023136"/>
    </source>
</evidence>
<evidence type="ECO:0000256" key="7">
    <source>
        <dbReference type="ARBA" id="ARBA00022824"/>
    </source>
</evidence>
<dbReference type="FunCoup" id="A0A2P6NEX5">
    <property type="interactions" value="425"/>
</dbReference>
<evidence type="ECO:0000259" key="12">
    <source>
        <dbReference type="Pfam" id="PF07774"/>
    </source>
</evidence>
<gene>
    <name evidence="14" type="ORF">PROFUN_10084</name>
</gene>
<dbReference type="OrthoDB" id="28092at2759"/>
<comment type="similarity">
    <text evidence="2">Belongs to the EMC1 family.</text>
</comment>
<comment type="subunit">
    <text evidence="3">Component of the ER membrane protein complex (EMC).</text>
</comment>
<dbReference type="InterPro" id="IPR058545">
    <property type="entry name" value="Beta-prop_EMC1_1st"/>
</dbReference>
<reference evidence="14 15" key="1">
    <citation type="journal article" date="2018" name="Genome Biol. Evol.">
        <title>Multiple Roots of Fruiting Body Formation in Amoebozoa.</title>
        <authorList>
            <person name="Hillmann F."/>
            <person name="Forbes G."/>
            <person name="Novohradska S."/>
            <person name="Ferling I."/>
            <person name="Riege K."/>
            <person name="Groth M."/>
            <person name="Westermann M."/>
            <person name="Marz M."/>
            <person name="Spaller T."/>
            <person name="Winckler T."/>
            <person name="Schaap P."/>
            <person name="Glockner G."/>
        </authorList>
    </citation>
    <scope>NUCLEOTIDE SEQUENCE [LARGE SCALE GENOMIC DNA]</scope>
    <source>
        <strain evidence="14 15">Jena</strain>
    </source>
</reference>
<accession>A0A2P6NEX5</accession>
<sequence length="934" mass="103687">MVVKIVSHAYCARMFPRTSYGIPGTSEIRTRIGLQSDTTNKSPWRRRSIVPLGCMHGVLKENSSKTIQNVGTPSNAIFHPQKRAVYVSTDSNVLAALSLKNGDISEIIYPPLILILSVWRRVFDLPTGRLIQKGNVLLLTVNLGRELYLLDNTEGSVLWNLATGSSPTHHTDHTFLGDIDGDGIEDLASLLGDVVQLRSGRDGNLVWKSQIQGGEGGSLTADATSLYVIRSDRVFKLDIKSGQVVESSVEGKKGKVEAGGISQQQFWTAEGGRLYSIKLDSKQWSNHASLKGEKVSNVEINGNNVFVAAQAENQIQITSVIDGQTSTENIVLSSNVSTTIPLNKMFLNAYNTKEGKRGYRVLALFSDESLALFSGVPKESGSLEKQWNREEGLSQLNSHVIVDLPDIHVYTRYMREVGETQDGLLQGWLHRVHAQMTQLREFVSGGNGVDSYSEVRPYTDPMGFRKMIIGVSRAGKLFGIQTDSSTVVWSNYLGPERCGQPKDLVVVRKSSHFPPSCLLICSNEKKTDLIWFNPLDGTNLTVQHLPIHYKRYITIPLSVVEEEKLGDQRLISLIDDDNRIHSLSPPSVKRDISDAVLTSRRPITFWHVAELNESIVRGYTVGQQTRDHFESEEVWSVPLGSHGKSEKIVSAAYVDVDNAIASAARILGNRDALPKYLNRNLFAVATESSTSIGIYLIDGVTGSIVHSTVVPSATGPVHMKLVENWLVFTYFNLRHNRHEVSVVELFEQKLDWKEVDSNRTKFSSYQHAKPAVLQQTYILPVGISDITSTITVKGITPKQLLFATTSDQILAYGKNFLDPRRPPKEKITPEDREEGLWPYDPALPFSPRSVITYHRQVKKIKSITTHPSNLESTSVVLAVGLDLFFTRTAAANSFDVLNPDFNFFALILTTGGLLVATVFSIFASRKADLSRLWK</sequence>
<keyword evidence="10" id="KW-0325">Glycoprotein</keyword>
<comment type="subcellular location">
    <subcellularLocation>
        <location evidence="1">Endoplasmic reticulum membrane</location>
        <topology evidence="1">Single-pass type I membrane protein</topology>
    </subcellularLocation>
</comment>
<dbReference type="AlphaFoldDB" id="A0A2P6NEX5"/>
<keyword evidence="6" id="KW-0732">Signal</keyword>
<evidence type="ECO:0000256" key="10">
    <source>
        <dbReference type="ARBA" id="ARBA00023180"/>
    </source>
</evidence>
<evidence type="ECO:0000256" key="3">
    <source>
        <dbReference type="ARBA" id="ARBA00011276"/>
    </source>
</evidence>
<name>A0A2P6NEX5_9EUKA</name>
<organism evidence="14 15">
    <name type="scientific">Planoprotostelium fungivorum</name>
    <dbReference type="NCBI Taxonomy" id="1890364"/>
    <lineage>
        <taxon>Eukaryota</taxon>
        <taxon>Amoebozoa</taxon>
        <taxon>Evosea</taxon>
        <taxon>Variosea</taxon>
        <taxon>Cavosteliida</taxon>
        <taxon>Cavosteliaceae</taxon>
        <taxon>Planoprotostelium</taxon>
    </lineage>
</organism>
<keyword evidence="5 11" id="KW-0812">Transmembrane</keyword>
<keyword evidence="8 11" id="KW-1133">Transmembrane helix</keyword>
<keyword evidence="7" id="KW-0256">Endoplasmic reticulum</keyword>
<dbReference type="InterPro" id="IPR026895">
    <property type="entry name" value="EMC1"/>
</dbReference>
<dbReference type="InterPro" id="IPR011678">
    <property type="entry name" value="EMC1_C"/>
</dbReference>
<feature type="domain" description="EMC1 first beta-propeller" evidence="13">
    <location>
        <begin position="68"/>
        <end position="286"/>
    </location>
</feature>
<feature type="domain" description="ER membrane protein complex subunit 1 C-terminal" evidence="12">
    <location>
        <begin position="723"/>
        <end position="933"/>
    </location>
</feature>
<dbReference type="SUPFAM" id="SSF50998">
    <property type="entry name" value="Quinoprotein alcohol dehydrogenase-like"/>
    <property type="match status" value="1"/>
</dbReference>
<dbReference type="InterPro" id="IPR011047">
    <property type="entry name" value="Quinoprotein_ADH-like_sf"/>
</dbReference>
<dbReference type="Gene3D" id="2.130.10.10">
    <property type="entry name" value="YVTN repeat-like/Quinoprotein amine dehydrogenase"/>
    <property type="match status" value="1"/>
</dbReference>
<evidence type="ECO:0000256" key="8">
    <source>
        <dbReference type="ARBA" id="ARBA00022989"/>
    </source>
</evidence>
<evidence type="ECO:0000256" key="1">
    <source>
        <dbReference type="ARBA" id="ARBA00004115"/>
    </source>
</evidence>
<evidence type="ECO:0000313" key="15">
    <source>
        <dbReference type="Proteomes" id="UP000241769"/>
    </source>
</evidence>
<dbReference type="Proteomes" id="UP000241769">
    <property type="component" value="Unassembled WGS sequence"/>
</dbReference>
<dbReference type="Pfam" id="PF25293">
    <property type="entry name" value="Beta-prop_EMC1_N"/>
    <property type="match status" value="1"/>
</dbReference>
<dbReference type="GO" id="GO:0072546">
    <property type="term" value="C:EMC complex"/>
    <property type="evidence" value="ECO:0007669"/>
    <property type="project" value="InterPro"/>
</dbReference>